<reference evidence="4 5" key="1">
    <citation type="submission" date="2016-01" db="EMBL/GenBank/DDBJ databases">
        <title>High potential of lignocellulose degradation of a new Verrucomicrobia species.</title>
        <authorList>
            <person name="Wang Y."/>
            <person name="Shi Y."/>
            <person name="Qiu Z."/>
            <person name="Liu S."/>
            <person name="Yang H."/>
        </authorList>
    </citation>
    <scope>NUCLEOTIDE SEQUENCE [LARGE SCALE GENOMIC DNA]</scope>
    <source>
        <strain evidence="4 5">TSB47</strain>
    </source>
</reference>
<dbReference type="PANTHER" id="PTHR43080">
    <property type="entry name" value="CBS DOMAIN-CONTAINING PROTEIN CBSX3, MITOCHONDRIAL"/>
    <property type="match status" value="1"/>
</dbReference>
<name>A0A178ID64_9BACT</name>
<evidence type="ECO:0000256" key="1">
    <source>
        <dbReference type="ARBA" id="ARBA00023122"/>
    </source>
</evidence>
<feature type="domain" description="CBS" evidence="3">
    <location>
        <begin position="62"/>
        <end position="123"/>
    </location>
</feature>
<dbReference type="Proteomes" id="UP000078486">
    <property type="component" value="Unassembled WGS sequence"/>
</dbReference>
<dbReference type="EMBL" id="LRRQ01000153">
    <property type="protein sequence ID" value="OAM87920.1"/>
    <property type="molecule type" value="Genomic_DNA"/>
</dbReference>
<organism evidence="4 5">
    <name type="scientific">Termitidicoccus mucosus</name>
    <dbReference type="NCBI Taxonomy" id="1184151"/>
    <lineage>
        <taxon>Bacteria</taxon>
        <taxon>Pseudomonadati</taxon>
        <taxon>Verrucomicrobiota</taxon>
        <taxon>Opitutia</taxon>
        <taxon>Opitutales</taxon>
        <taxon>Opitutaceae</taxon>
        <taxon>Termitidicoccus</taxon>
    </lineage>
</organism>
<comment type="caution">
    <text evidence="4">The sequence shown here is derived from an EMBL/GenBank/DDBJ whole genome shotgun (WGS) entry which is preliminary data.</text>
</comment>
<gene>
    <name evidence="4" type="ORF">AW736_19850</name>
</gene>
<dbReference type="AlphaFoldDB" id="A0A178ID64"/>
<dbReference type="PROSITE" id="PS51371">
    <property type="entry name" value="CBS"/>
    <property type="match status" value="2"/>
</dbReference>
<feature type="domain" description="CBS" evidence="3">
    <location>
        <begin position="1"/>
        <end position="54"/>
    </location>
</feature>
<evidence type="ECO:0000313" key="5">
    <source>
        <dbReference type="Proteomes" id="UP000078486"/>
    </source>
</evidence>
<evidence type="ECO:0000313" key="4">
    <source>
        <dbReference type="EMBL" id="OAM87920.1"/>
    </source>
</evidence>
<dbReference type="SMART" id="SM00116">
    <property type="entry name" value="CBS"/>
    <property type="match status" value="2"/>
</dbReference>
<dbReference type="Gene3D" id="3.10.580.10">
    <property type="entry name" value="CBS-domain"/>
    <property type="match status" value="1"/>
</dbReference>
<dbReference type="InterPro" id="IPR000644">
    <property type="entry name" value="CBS_dom"/>
</dbReference>
<keyword evidence="5" id="KW-1185">Reference proteome</keyword>
<dbReference type="STRING" id="1184151.AW736_19850"/>
<dbReference type="InterPro" id="IPR051257">
    <property type="entry name" value="Diverse_CBS-Domain"/>
</dbReference>
<sequence>MYSVPTSVTVAEAVHVMNQHHVGCVVVMDAGRMTGIFTERDVMSRVVSCGRTPSMTSISDAMTRNPVTVGPRASVEEVLVLFSLHHCRHIPVLDEETDPPGVLGIITVGDVNRWMLGEYGSATAPRRTSIGAG</sequence>
<protein>
    <recommendedName>
        <fullName evidence="3">CBS domain-containing protein</fullName>
    </recommendedName>
</protein>
<evidence type="ECO:0000259" key="3">
    <source>
        <dbReference type="PROSITE" id="PS51371"/>
    </source>
</evidence>
<keyword evidence="1 2" id="KW-0129">CBS domain</keyword>
<dbReference type="PANTHER" id="PTHR43080:SF2">
    <property type="entry name" value="CBS DOMAIN-CONTAINING PROTEIN"/>
    <property type="match status" value="1"/>
</dbReference>
<accession>A0A178ID64</accession>
<evidence type="ECO:0000256" key="2">
    <source>
        <dbReference type="PROSITE-ProRule" id="PRU00703"/>
    </source>
</evidence>
<dbReference type="InterPro" id="IPR046342">
    <property type="entry name" value="CBS_dom_sf"/>
</dbReference>
<dbReference type="Pfam" id="PF00571">
    <property type="entry name" value="CBS"/>
    <property type="match status" value="2"/>
</dbReference>
<dbReference type="SUPFAM" id="SSF54631">
    <property type="entry name" value="CBS-domain pair"/>
    <property type="match status" value="1"/>
</dbReference>
<proteinExistence type="predicted"/>